<keyword evidence="3" id="KW-1185">Reference proteome</keyword>
<proteinExistence type="predicted"/>
<feature type="region of interest" description="Disordered" evidence="1">
    <location>
        <begin position="1"/>
        <end position="227"/>
    </location>
</feature>
<evidence type="ECO:0000313" key="3">
    <source>
        <dbReference type="Proteomes" id="UP000800093"/>
    </source>
</evidence>
<protein>
    <submittedName>
        <fullName evidence="2">Uncharacterized protein</fullName>
    </submittedName>
</protein>
<sequence>MSHTASEDIYSSCRTDDFVEAGHRGRMGDRTMNPSAARKNLVDKEQSIQYEAANSDNQYTAAPSATPRHSPNPNADKDIKPPRPSHQSLLSPQQSLGCLPSPLPYTVTLRPPPSTPPLCSSHTKTRSPQDCTASSPAVPQHQRLSPQLQSSPPSHPQNSVPSHSARHATGCVQRPHAGRPCRRDAISAPSAAAHTTHPLSASSSPPAREPDVRTASASRASTRIPER</sequence>
<feature type="compositionally biased region" description="Polar residues" evidence="1">
    <location>
        <begin position="117"/>
        <end position="137"/>
    </location>
</feature>
<accession>A0A9P4JYX3</accession>
<dbReference type="Proteomes" id="UP000800093">
    <property type="component" value="Unassembled WGS sequence"/>
</dbReference>
<feature type="compositionally biased region" description="Low complexity" evidence="1">
    <location>
        <begin position="139"/>
        <end position="163"/>
    </location>
</feature>
<feature type="compositionally biased region" description="Low complexity" evidence="1">
    <location>
        <begin position="85"/>
        <end position="100"/>
    </location>
</feature>
<evidence type="ECO:0000313" key="2">
    <source>
        <dbReference type="EMBL" id="KAF2257493.1"/>
    </source>
</evidence>
<feature type="compositionally biased region" description="Basic and acidic residues" evidence="1">
    <location>
        <begin position="14"/>
        <end position="29"/>
    </location>
</feature>
<comment type="caution">
    <text evidence="2">The sequence shown here is derived from an EMBL/GenBank/DDBJ whole genome shotgun (WGS) entry which is preliminary data.</text>
</comment>
<organism evidence="2 3">
    <name type="scientific">Lojkania enalia</name>
    <dbReference type="NCBI Taxonomy" id="147567"/>
    <lineage>
        <taxon>Eukaryota</taxon>
        <taxon>Fungi</taxon>
        <taxon>Dikarya</taxon>
        <taxon>Ascomycota</taxon>
        <taxon>Pezizomycotina</taxon>
        <taxon>Dothideomycetes</taxon>
        <taxon>Pleosporomycetidae</taxon>
        <taxon>Pleosporales</taxon>
        <taxon>Pleosporales incertae sedis</taxon>
        <taxon>Lojkania</taxon>
    </lineage>
</organism>
<dbReference type="EMBL" id="ML987028">
    <property type="protein sequence ID" value="KAF2257493.1"/>
    <property type="molecule type" value="Genomic_DNA"/>
</dbReference>
<dbReference type="AlphaFoldDB" id="A0A9P4JYX3"/>
<gene>
    <name evidence="2" type="ORF">CC78DRAFT_538492</name>
</gene>
<reference evidence="3" key="1">
    <citation type="journal article" date="2020" name="Stud. Mycol.">
        <title>101 Dothideomycetes genomes: A test case for predicting lifestyles and emergence of pathogens.</title>
        <authorList>
            <person name="Haridas S."/>
            <person name="Albert R."/>
            <person name="Binder M."/>
            <person name="Bloem J."/>
            <person name="LaButti K."/>
            <person name="Salamov A."/>
            <person name="Andreopoulos B."/>
            <person name="Baker S."/>
            <person name="Barry K."/>
            <person name="Bills G."/>
            <person name="Bluhm B."/>
            <person name="Cannon C."/>
            <person name="Castanera R."/>
            <person name="Culley D."/>
            <person name="Daum C."/>
            <person name="Ezra D."/>
            <person name="Gonzalez J."/>
            <person name="Henrissat B."/>
            <person name="Kuo A."/>
            <person name="Liang C."/>
            <person name="Lipzen A."/>
            <person name="Lutzoni F."/>
            <person name="Magnuson J."/>
            <person name="Mondo S."/>
            <person name="Nolan M."/>
            <person name="Ohm R."/>
            <person name="Pangilinan J."/>
            <person name="Park H.-J."/>
            <person name="Ramirez L."/>
            <person name="Alfaro M."/>
            <person name="Sun H."/>
            <person name="Tritt A."/>
            <person name="Yoshinaga Y."/>
            <person name="Zwiers L.-H."/>
            <person name="Turgeon B."/>
            <person name="Goodwin S."/>
            <person name="Spatafora J."/>
            <person name="Crous P."/>
            <person name="Grigoriev I."/>
        </authorList>
    </citation>
    <scope>NUCLEOTIDE SEQUENCE [LARGE SCALE GENOMIC DNA]</scope>
    <source>
        <strain evidence="3">CBS 304.66</strain>
    </source>
</reference>
<evidence type="ECO:0000256" key="1">
    <source>
        <dbReference type="SAM" id="MobiDB-lite"/>
    </source>
</evidence>
<name>A0A9P4JYX3_9PLEO</name>
<feature type="compositionally biased region" description="Polar residues" evidence="1">
    <location>
        <begin position="47"/>
        <end position="73"/>
    </location>
</feature>